<keyword evidence="5" id="KW-0235">DNA replication</keyword>
<gene>
    <name evidence="12" type="ORF">S01H1_80091</name>
</gene>
<dbReference type="SUPFAM" id="SSF56672">
    <property type="entry name" value="DNA/RNA polymerases"/>
    <property type="match status" value="1"/>
</dbReference>
<feature type="non-terminal residue" evidence="12">
    <location>
        <position position="1"/>
    </location>
</feature>
<comment type="subcellular location">
    <subcellularLocation>
        <location evidence="1">Cytoplasm</location>
    </subcellularLocation>
</comment>
<keyword evidence="7" id="KW-0227">DNA damage</keyword>
<organism evidence="12">
    <name type="scientific">marine sediment metagenome</name>
    <dbReference type="NCBI Taxonomy" id="412755"/>
    <lineage>
        <taxon>unclassified sequences</taxon>
        <taxon>metagenomes</taxon>
        <taxon>ecological metagenomes</taxon>
    </lineage>
</organism>
<dbReference type="Gene3D" id="3.30.70.270">
    <property type="match status" value="1"/>
</dbReference>
<comment type="caution">
    <text evidence="12">The sequence shown here is derived from an EMBL/GenBank/DDBJ whole genome shotgun (WGS) entry which is preliminary data.</text>
</comment>
<keyword evidence="3" id="KW-0808">Transferase</keyword>
<dbReference type="PROSITE" id="PS50173">
    <property type="entry name" value="UMUC"/>
    <property type="match status" value="1"/>
</dbReference>
<dbReference type="InterPro" id="IPR043128">
    <property type="entry name" value="Rev_trsase/Diguanyl_cyclase"/>
</dbReference>
<dbReference type="GO" id="GO:0006281">
    <property type="term" value="P:DNA repair"/>
    <property type="evidence" value="ECO:0007669"/>
    <property type="project" value="UniProtKB-KW"/>
</dbReference>
<proteinExistence type="predicted"/>
<dbReference type="GO" id="GO:0005829">
    <property type="term" value="C:cytosol"/>
    <property type="evidence" value="ECO:0007669"/>
    <property type="project" value="TreeGrafter"/>
</dbReference>
<dbReference type="AlphaFoldDB" id="X0Y8R3"/>
<accession>X0Y8R3</accession>
<feature type="domain" description="UmuC" evidence="11">
    <location>
        <begin position="6"/>
        <end position="188"/>
    </location>
</feature>
<evidence type="ECO:0000256" key="1">
    <source>
        <dbReference type="ARBA" id="ARBA00004496"/>
    </source>
</evidence>
<keyword evidence="4" id="KW-0548">Nucleotidyltransferase</keyword>
<protein>
    <recommendedName>
        <fullName evidence="11">UmuC domain-containing protein</fullName>
    </recommendedName>
</protein>
<dbReference type="Pfam" id="PF00817">
    <property type="entry name" value="IMS"/>
    <property type="match status" value="1"/>
</dbReference>
<evidence type="ECO:0000256" key="5">
    <source>
        <dbReference type="ARBA" id="ARBA00022705"/>
    </source>
</evidence>
<dbReference type="GO" id="GO:0046872">
    <property type="term" value="F:metal ion binding"/>
    <property type="evidence" value="ECO:0007669"/>
    <property type="project" value="UniProtKB-KW"/>
</dbReference>
<keyword evidence="9" id="KW-0238">DNA-binding</keyword>
<dbReference type="GO" id="GO:0003887">
    <property type="term" value="F:DNA-directed DNA polymerase activity"/>
    <property type="evidence" value="ECO:0007669"/>
    <property type="project" value="UniProtKB-KW"/>
</dbReference>
<evidence type="ECO:0000256" key="10">
    <source>
        <dbReference type="ARBA" id="ARBA00023204"/>
    </source>
</evidence>
<evidence type="ECO:0000256" key="4">
    <source>
        <dbReference type="ARBA" id="ARBA00022695"/>
    </source>
</evidence>
<evidence type="ECO:0000256" key="8">
    <source>
        <dbReference type="ARBA" id="ARBA00022842"/>
    </source>
</evidence>
<dbReference type="InterPro" id="IPR043502">
    <property type="entry name" value="DNA/RNA_pol_sf"/>
</dbReference>
<evidence type="ECO:0000256" key="6">
    <source>
        <dbReference type="ARBA" id="ARBA00022723"/>
    </source>
</evidence>
<dbReference type="GO" id="GO:0009432">
    <property type="term" value="P:SOS response"/>
    <property type="evidence" value="ECO:0007669"/>
    <property type="project" value="TreeGrafter"/>
</dbReference>
<dbReference type="InterPro" id="IPR053848">
    <property type="entry name" value="IMS_HHH_1"/>
</dbReference>
<dbReference type="PANTHER" id="PTHR11076:SF33">
    <property type="entry name" value="DNA POLYMERASE KAPPA"/>
    <property type="match status" value="1"/>
</dbReference>
<keyword evidence="6" id="KW-0479">Metal-binding</keyword>
<evidence type="ECO:0000259" key="11">
    <source>
        <dbReference type="PROSITE" id="PS50173"/>
    </source>
</evidence>
<dbReference type="CDD" id="cd03586">
    <property type="entry name" value="PolY_Pol_IV_kappa"/>
    <property type="match status" value="1"/>
</dbReference>
<feature type="non-terminal residue" evidence="12">
    <location>
        <position position="221"/>
    </location>
</feature>
<evidence type="ECO:0000256" key="2">
    <source>
        <dbReference type="ARBA" id="ARBA00022490"/>
    </source>
</evidence>
<dbReference type="InterPro" id="IPR050116">
    <property type="entry name" value="DNA_polymerase-Y"/>
</dbReference>
<dbReference type="Gene3D" id="1.10.150.20">
    <property type="entry name" value="5' to 3' exonuclease, C-terminal subdomain"/>
    <property type="match status" value="1"/>
</dbReference>
<dbReference type="GO" id="GO:0006260">
    <property type="term" value="P:DNA replication"/>
    <property type="evidence" value="ECO:0007669"/>
    <property type="project" value="UniProtKB-KW"/>
</dbReference>
<dbReference type="GO" id="GO:0003677">
    <property type="term" value="F:DNA binding"/>
    <property type="evidence" value="ECO:0007669"/>
    <property type="project" value="UniProtKB-KW"/>
</dbReference>
<dbReference type="Gene3D" id="3.40.1170.60">
    <property type="match status" value="1"/>
</dbReference>
<dbReference type="Pfam" id="PF21999">
    <property type="entry name" value="IMS_HHH_1"/>
    <property type="match status" value="1"/>
</dbReference>
<evidence type="ECO:0000313" key="12">
    <source>
        <dbReference type="EMBL" id="GAG45108.1"/>
    </source>
</evidence>
<name>X0Y8R3_9ZZZZ</name>
<dbReference type="GO" id="GO:0042276">
    <property type="term" value="P:error-prone translesion synthesis"/>
    <property type="evidence" value="ECO:0007669"/>
    <property type="project" value="TreeGrafter"/>
</dbReference>
<evidence type="ECO:0000256" key="3">
    <source>
        <dbReference type="ARBA" id="ARBA00022679"/>
    </source>
</evidence>
<dbReference type="InterPro" id="IPR001126">
    <property type="entry name" value="UmuC"/>
</dbReference>
<evidence type="ECO:0000256" key="9">
    <source>
        <dbReference type="ARBA" id="ARBA00023125"/>
    </source>
</evidence>
<keyword evidence="10" id="KW-0234">DNA repair</keyword>
<dbReference type="InterPro" id="IPR022880">
    <property type="entry name" value="DNApol_IV"/>
</dbReference>
<dbReference type="PANTHER" id="PTHR11076">
    <property type="entry name" value="DNA REPAIR POLYMERASE UMUC / TRANSFERASE FAMILY MEMBER"/>
    <property type="match status" value="1"/>
</dbReference>
<reference evidence="12" key="1">
    <citation type="journal article" date="2014" name="Front. Microbiol.">
        <title>High frequency of phylogenetically diverse reductive dehalogenase-homologous genes in deep subseafloor sedimentary metagenomes.</title>
        <authorList>
            <person name="Kawai M."/>
            <person name="Futagami T."/>
            <person name="Toyoda A."/>
            <person name="Takaki Y."/>
            <person name="Nishi S."/>
            <person name="Hori S."/>
            <person name="Arai W."/>
            <person name="Tsubouchi T."/>
            <person name="Morono Y."/>
            <person name="Uchiyama I."/>
            <person name="Ito T."/>
            <person name="Fujiyama A."/>
            <person name="Inagaki F."/>
            <person name="Takami H."/>
        </authorList>
    </citation>
    <scope>NUCLEOTIDE SEQUENCE</scope>
    <source>
        <strain evidence="12">Expedition CK06-06</strain>
    </source>
</reference>
<dbReference type="EMBL" id="BARS01054051">
    <property type="protein sequence ID" value="GAG45108.1"/>
    <property type="molecule type" value="Genomic_DNA"/>
</dbReference>
<keyword evidence="8" id="KW-0460">Magnesium</keyword>
<evidence type="ECO:0000256" key="7">
    <source>
        <dbReference type="ARBA" id="ARBA00022763"/>
    </source>
</evidence>
<sequence>LAKRIILCIDMDAFFASVEEQCAPGEWDGKPVMVCGNTESRSVVAAANYVAREYGVRAGTPITTARRLCPDGVFIEGDPEKYVFACIRINDVCREFTPDVETFSIDESFLDVTGTAHLFDGHVELARRLKRRIREELGIPSTVGIGPNKLLAKTASKLGKPDGLFVLTHNDVPTQFHPLPVDKLYGIGGQTAKKLAHLGVETIGDLARIPRDVLQRMFGII</sequence>
<keyword evidence="2" id="KW-0963">Cytoplasm</keyword>